<keyword evidence="3" id="KW-1185">Reference proteome</keyword>
<dbReference type="OrthoDB" id="97518at2759"/>
<dbReference type="Gene3D" id="2.40.160.200">
    <property type="entry name" value="LURP1-related"/>
    <property type="match status" value="1"/>
</dbReference>
<dbReference type="InterPro" id="IPR025659">
    <property type="entry name" value="Tubby-like_C"/>
</dbReference>
<name>A0A8T0ND39_PANVG</name>
<dbReference type="Pfam" id="PF04525">
    <property type="entry name" value="LOR"/>
    <property type="match status" value="1"/>
</dbReference>
<comment type="caution">
    <text evidence="2">The sequence shown here is derived from an EMBL/GenBank/DDBJ whole genome shotgun (WGS) entry which is preliminary data.</text>
</comment>
<dbReference type="InterPro" id="IPR007612">
    <property type="entry name" value="LOR"/>
</dbReference>
<reference evidence="2" key="1">
    <citation type="submission" date="2020-05" db="EMBL/GenBank/DDBJ databases">
        <title>WGS assembly of Panicum virgatum.</title>
        <authorList>
            <person name="Lovell J.T."/>
            <person name="Jenkins J."/>
            <person name="Shu S."/>
            <person name="Juenger T.E."/>
            <person name="Schmutz J."/>
        </authorList>
    </citation>
    <scope>NUCLEOTIDE SEQUENCE</scope>
    <source>
        <strain evidence="2">AP13</strain>
    </source>
</reference>
<evidence type="ECO:0000313" key="2">
    <source>
        <dbReference type="EMBL" id="KAG2544926.1"/>
    </source>
</evidence>
<organism evidence="2 3">
    <name type="scientific">Panicum virgatum</name>
    <name type="common">Blackwell switchgrass</name>
    <dbReference type="NCBI Taxonomy" id="38727"/>
    <lineage>
        <taxon>Eukaryota</taxon>
        <taxon>Viridiplantae</taxon>
        <taxon>Streptophyta</taxon>
        <taxon>Embryophyta</taxon>
        <taxon>Tracheophyta</taxon>
        <taxon>Spermatophyta</taxon>
        <taxon>Magnoliopsida</taxon>
        <taxon>Liliopsida</taxon>
        <taxon>Poales</taxon>
        <taxon>Poaceae</taxon>
        <taxon>PACMAD clade</taxon>
        <taxon>Panicoideae</taxon>
        <taxon>Panicodae</taxon>
        <taxon>Paniceae</taxon>
        <taxon>Panicinae</taxon>
        <taxon>Panicum</taxon>
        <taxon>Panicum sect. Hiantes</taxon>
    </lineage>
</organism>
<dbReference type="PANTHER" id="PTHR31087:SF94">
    <property type="entry name" value="EXPRESSED PROTEIN"/>
    <property type="match status" value="1"/>
</dbReference>
<dbReference type="Proteomes" id="UP000823388">
    <property type="component" value="Chromosome 9K"/>
</dbReference>
<proteinExistence type="inferred from homology"/>
<comment type="similarity">
    <text evidence="1">Belongs to the LOR family.</text>
</comment>
<gene>
    <name evidence="2" type="ORF">PVAP13_9KG394454</name>
</gene>
<protein>
    <submittedName>
        <fullName evidence="2">Uncharacterized protein</fullName>
    </submittedName>
</protein>
<evidence type="ECO:0000313" key="3">
    <source>
        <dbReference type="Proteomes" id="UP000823388"/>
    </source>
</evidence>
<dbReference type="SUPFAM" id="SSF54518">
    <property type="entry name" value="Tubby C-terminal domain-like"/>
    <property type="match status" value="1"/>
</dbReference>
<dbReference type="AlphaFoldDB" id="A0A8T0ND39"/>
<evidence type="ECO:0000256" key="1">
    <source>
        <dbReference type="ARBA" id="ARBA00005437"/>
    </source>
</evidence>
<sequence>MDAPAPATAAAEAPVLAPAVTAVVNARFCAPEATAFAVAKTISSTGRDFTVTDAAGAAVMQVEAEVFAFLKKSLLLDASRRPVLAMQDSPVLGGARWEVFRGDSTSRRNPLFTVVKPSSFQIRTKIYIFLAGNASEEAPDFVIRGSYHDGACTVSPGNSDAAIAQITRRNTAQLLGFGRNIYTARINPGIDQAFVIALTVILDEMH</sequence>
<accession>A0A8T0ND39</accession>
<dbReference type="EMBL" id="CM029053">
    <property type="protein sequence ID" value="KAG2544926.1"/>
    <property type="molecule type" value="Genomic_DNA"/>
</dbReference>
<dbReference type="InterPro" id="IPR038595">
    <property type="entry name" value="LOR_sf"/>
</dbReference>
<dbReference type="PANTHER" id="PTHR31087">
    <property type="match status" value="1"/>
</dbReference>